<comment type="caution">
    <text evidence="2">The sequence shown here is derived from an EMBL/GenBank/DDBJ whole genome shotgun (WGS) entry which is preliminary data.</text>
</comment>
<evidence type="ECO:0000313" key="3">
    <source>
        <dbReference type="Proteomes" id="UP000272503"/>
    </source>
</evidence>
<dbReference type="SUPFAM" id="SSF53697">
    <property type="entry name" value="SIS domain"/>
    <property type="match status" value="1"/>
</dbReference>
<dbReference type="Gene3D" id="3.40.50.10490">
    <property type="entry name" value="Glucose-6-phosphate isomerase like protein, domain 1"/>
    <property type="match status" value="1"/>
</dbReference>
<dbReference type="PANTHER" id="PTHR42745:SF1">
    <property type="entry name" value="ARABINOSE 5-PHOSPHATE ISOMERASE KDSD"/>
    <property type="match status" value="1"/>
</dbReference>
<dbReference type="PANTHER" id="PTHR42745">
    <property type="match status" value="1"/>
</dbReference>
<feature type="domain" description="SIS" evidence="1">
    <location>
        <begin position="37"/>
        <end position="180"/>
    </location>
</feature>
<accession>A0A3L7A7L7</accession>
<evidence type="ECO:0000313" key="2">
    <source>
        <dbReference type="EMBL" id="RLP75571.1"/>
    </source>
</evidence>
<proteinExistence type="predicted"/>
<reference evidence="2 3" key="1">
    <citation type="submission" date="2018-10" db="EMBL/GenBank/DDBJ databases">
        <authorList>
            <person name="Li J."/>
        </authorList>
    </citation>
    <scope>NUCLEOTIDE SEQUENCE [LARGE SCALE GENOMIC DNA]</scope>
    <source>
        <strain evidence="2 3">IF 016277</strain>
    </source>
</reference>
<dbReference type="InterPro" id="IPR046348">
    <property type="entry name" value="SIS_dom_sf"/>
</dbReference>
<organism evidence="2 3">
    <name type="scientific">Mycetocola tolaasinivorans</name>
    <dbReference type="NCBI Taxonomy" id="76635"/>
    <lineage>
        <taxon>Bacteria</taxon>
        <taxon>Bacillati</taxon>
        <taxon>Actinomycetota</taxon>
        <taxon>Actinomycetes</taxon>
        <taxon>Micrococcales</taxon>
        <taxon>Microbacteriaceae</taxon>
        <taxon>Mycetocola</taxon>
    </lineage>
</organism>
<sequence>MSNPSALVINAARAFIEEESSAVHDIADQIDETFVRVADLVLRGTGKVVITGAGTSGFIARRAAHLFSVSGTPAFFLNPTDGLHGSMGVLEPDDILIAMSKGGGSSEVNELVDRSRTNGVTVVALTCAPESRLGTSADITVALREFPSADPGALIAMGSTLAHGSWLDALALVIMRARGFEWERVHYIHPGGAVGQLSTLPEQVAPLEIPTFESEPRS</sequence>
<dbReference type="GO" id="GO:0097367">
    <property type="term" value="F:carbohydrate derivative binding"/>
    <property type="evidence" value="ECO:0007669"/>
    <property type="project" value="InterPro"/>
</dbReference>
<gene>
    <name evidence="2" type="ORF">D9V32_08845</name>
</gene>
<evidence type="ECO:0000259" key="1">
    <source>
        <dbReference type="PROSITE" id="PS51464"/>
    </source>
</evidence>
<dbReference type="GO" id="GO:1901135">
    <property type="term" value="P:carbohydrate derivative metabolic process"/>
    <property type="evidence" value="ECO:0007669"/>
    <property type="project" value="InterPro"/>
</dbReference>
<dbReference type="AlphaFoldDB" id="A0A3L7A7L7"/>
<protein>
    <submittedName>
        <fullName evidence="2">SIS domain-containing protein</fullName>
    </submittedName>
</protein>
<dbReference type="OrthoDB" id="9762536at2"/>
<keyword evidence="3" id="KW-1185">Reference proteome</keyword>
<dbReference type="PROSITE" id="PS51464">
    <property type="entry name" value="SIS"/>
    <property type="match status" value="1"/>
</dbReference>
<name>A0A3L7A7L7_9MICO</name>
<dbReference type="Proteomes" id="UP000272503">
    <property type="component" value="Unassembled WGS sequence"/>
</dbReference>
<dbReference type="InterPro" id="IPR050986">
    <property type="entry name" value="GutQ/KpsF_isomerases"/>
</dbReference>
<dbReference type="InterPro" id="IPR001347">
    <property type="entry name" value="SIS_dom"/>
</dbReference>
<dbReference type="EMBL" id="RCUX01000006">
    <property type="protein sequence ID" value="RLP75571.1"/>
    <property type="molecule type" value="Genomic_DNA"/>
</dbReference>
<dbReference type="Pfam" id="PF01380">
    <property type="entry name" value="SIS"/>
    <property type="match status" value="1"/>
</dbReference>
<dbReference type="RefSeq" id="WP_121648543.1">
    <property type="nucleotide sequence ID" value="NZ_RCUX01000006.1"/>
</dbReference>